<proteinExistence type="inferred from homology"/>
<evidence type="ECO:0000256" key="3">
    <source>
        <dbReference type="ARBA" id="ARBA00022630"/>
    </source>
</evidence>
<feature type="domain" description="Acyl-CoA oxidase/dehydrogenase middle" evidence="7">
    <location>
        <begin position="181"/>
        <end position="274"/>
    </location>
</feature>
<dbReference type="Pfam" id="PF02770">
    <property type="entry name" value="Acyl-CoA_dh_M"/>
    <property type="match status" value="1"/>
</dbReference>
<keyword evidence="5" id="KW-0560">Oxidoreductase</keyword>
<dbReference type="PANTHER" id="PTHR42707:SF3">
    <property type="entry name" value="ACYL-COA DEHYDROGENASE AIDB-RELATED"/>
    <property type="match status" value="1"/>
</dbReference>
<evidence type="ECO:0000313" key="10">
    <source>
        <dbReference type="Proteomes" id="UP001167160"/>
    </source>
</evidence>
<keyword evidence="10" id="KW-1185">Reference proteome</keyword>
<gene>
    <name evidence="9" type="ORF">M1E25_05905</name>
</gene>
<keyword evidence="3 5" id="KW-0285">Flavoprotein</keyword>
<keyword evidence="4 5" id="KW-0274">FAD</keyword>
<dbReference type="RefSeq" id="WP_251410714.1">
    <property type="nucleotide sequence ID" value="NZ_JAMQGM010000014.1"/>
</dbReference>
<reference evidence="9" key="1">
    <citation type="journal article" date="2023" name="Int. J. Syst. Evol. Microbiol.">
        <title>Streptomyces meridianus sp. nov. isolated from brackish water of the Tagus estuary in Alcochete, Portugal.</title>
        <authorList>
            <person name="Santos J.D.N."/>
            <person name="Klimek D."/>
            <person name="Calusinska M."/>
            <person name="Lobo Da Cunha A."/>
            <person name="Catita J."/>
            <person name="Goncalves H."/>
            <person name="Gonzalez I."/>
            <person name="Reyes F."/>
            <person name="Lage O.M."/>
        </authorList>
    </citation>
    <scope>NUCLEOTIDE SEQUENCE</scope>
    <source>
        <strain evidence="9">MTZ3.1</strain>
    </source>
</reference>
<evidence type="ECO:0000256" key="4">
    <source>
        <dbReference type="ARBA" id="ARBA00022827"/>
    </source>
</evidence>
<dbReference type="InterPro" id="IPR006089">
    <property type="entry name" value="Acyl-CoA_DH_CS"/>
</dbReference>
<dbReference type="PANTHER" id="PTHR42707">
    <property type="entry name" value="ACYL-COA DEHYDROGENASE"/>
    <property type="match status" value="1"/>
</dbReference>
<protein>
    <submittedName>
        <fullName evidence="9">Acyl-CoA dehydrogenase family protein</fullName>
    </submittedName>
</protein>
<evidence type="ECO:0000256" key="2">
    <source>
        <dbReference type="ARBA" id="ARBA00009347"/>
    </source>
</evidence>
<dbReference type="InterPro" id="IPR052904">
    <property type="entry name" value="Acyl-CoA_dehydrogenase-like"/>
</dbReference>
<evidence type="ECO:0000259" key="7">
    <source>
        <dbReference type="Pfam" id="PF02770"/>
    </source>
</evidence>
<name>A0ABT0X2Y4_9ACTN</name>
<organism evidence="9 10">
    <name type="scientific">Streptomyces meridianus</name>
    <dbReference type="NCBI Taxonomy" id="2938945"/>
    <lineage>
        <taxon>Bacteria</taxon>
        <taxon>Bacillati</taxon>
        <taxon>Actinomycetota</taxon>
        <taxon>Actinomycetes</taxon>
        <taxon>Kitasatosporales</taxon>
        <taxon>Streptomycetaceae</taxon>
        <taxon>Streptomyces</taxon>
    </lineage>
</organism>
<dbReference type="InterPro" id="IPR009100">
    <property type="entry name" value="AcylCoA_DH/oxidase_NM_dom_sf"/>
</dbReference>
<evidence type="ECO:0000256" key="1">
    <source>
        <dbReference type="ARBA" id="ARBA00001974"/>
    </source>
</evidence>
<dbReference type="InterPro" id="IPR009075">
    <property type="entry name" value="AcylCo_DH/oxidase_C"/>
</dbReference>
<feature type="domain" description="Adaptive response protein AidB N-terminal" evidence="8">
    <location>
        <begin position="10"/>
        <end position="166"/>
    </location>
</feature>
<accession>A0ABT0X2Y4</accession>
<dbReference type="Proteomes" id="UP001167160">
    <property type="component" value="Unassembled WGS sequence"/>
</dbReference>
<comment type="similarity">
    <text evidence="2 5">Belongs to the acyl-CoA dehydrogenase family.</text>
</comment>
<dbReference type="PROSITE" id="PS00073">
    <property type="entry name" value="ACYL_COA_DH_2"/>
    <property type="match status" value="1"/>
</dbReference>
<dbReference type="EMBL" id="JAMQGM010000014">
    <property type="protein sequence ID" value="MCM2576894.1"/>
    <property type="molecule type" value="Genomic_DNA"/>
</dbReference>
<dbReference type="InterPro" id="IPR006091">
    <property type="entry name" value="Acyl-CoA_Oxase/DH_mid-dom"/>
</dbReference>
<feature type="domain" description="Acyl-CoA dehydrogenase/oxidase C-terminal" evidence="6">
    <location>
        <begin position="286"/>
        <end position="439"/>
    </location>
</feature>
<evidence type="ECO:0000256" key="5">
    <source>
        <dbReference type="RuleBase" id="RU362125"/>
    </source>
</evidence>
<dbReference type="Gene3D" id="2.40.110.20">
    <property type="match status" value="1"/>
</dbReference>
<comment type="caution">
    <text evidence="9">The sequence shown here is derived from an EMBL/GenBank/DDBJ whole genome shotgun (WGS) entry which is preliminary data.</text>
</comment>
<comment type="cofactor">
    <cofactor evidence="1 5">
        <name>FAD</name>
        <dbReference type="ChEBI" id="CHEBI:57692"/>
    </cofactor>
</comment>
<evidence type="ECO:0000259" key="8">
    <source>
        <dbReference type="Pfam" id="PF18158"/>
    </source>
</evidence>
<dbReference type="Gene3D" id="6.10.250.600">
    <property type="match status" value="1"/>
</dbReference>
<dbReference type="Gene3D" id="1.20.140.10">
    <property type="entry name" value="Butyryl-CoA Dehydrogenase, subunit A, domain 3"/>
    <property type="match status" value="1"/>
</dbReference>
<evidence type="ECO:0000313" key="9">
    <source>
        <dbReference type="EMBL" id="MCM2576894.1"/>
    </source>
</evidence>
<dbReference type="Pfam" id="PF00441">
    <property type="entry name" value="Acyl-CoA_dh_1"/>
    <property type="match status" value="1"/>
</dbReference>
<dbReference type="SUPFAM" id="SSF47203">
    <property type="entry name" value="Acyl-CoA dehydrogenase C-terminal domain-like"/>
    <property type="match status" value="1"/>
</dbReference>
<dbReference type="InterPro" id="IPR036250">
    <property type="entry name" value="AcylCo_DH-like_C"/>
</dbReference>
<sequence>MAPTTHTVTNQPPPLTGYDAFTEDAALAESVARHIAPERLSEVRGELGELGRAAGSAQAQEWGRLANENPPVLRTHDRYGNRIDEVEFHPAWHRLLGHAVSAHLTGAWARPDGHVRRAAGFLVWTQTEQGHACPLSMTHAAVPALRADPAIAAEWEPRLTSNAYEPELLAPGGKPGAIFGMGMTEKQGGSDVRANTTRAEPLAEEGTYALTGHKWFCSAPMSDGFLVLAQAPGGLTCFLLPRVLPDGTRNTFRIQRLKDKLGNHANASSEVEFDGSTWARRLGEEGRGVATIIEMVAATRLDCVIGSAAIMRQAVAQAVHHTAHRSAFGGLLIDKPLMQNVLADLALESEAATTLALRLAAAYDSGGEADRKLLRLAVPAAKYWVTKRCAPLAAEALECLGGNGYVEESGMPRLLREAPLNSIWEGSGNVQALDVLRAMQRDPASVNAFLEEIGRARGADHRLDAAVKDLLTELSDLEGLEGRARRLVERMALVLQGSLLVRFAPPAVADAFCASRLGRDWGGAFGTLPHTLDLGAVVERARVKI</sequence>
<dbReference type="InterPro" id="IPR041504">
    <property type="entry name" value="AidB_N"/>
</dbReference>
<evidence type="ECO:0000259" key="6">
    <source>
        <dbReference type="Pfam" id="PF00441"/>
    </source>
</evidence>
<dbReference type="SUPFAM" id="SSF56645">
    <property type="entry name" value="Acyl-CoA dehydrogenase NM domain-like"/>
    <property type="match status" value="1"/>
</dbReference>
<dbReference type="Pfam" id="PF18158">
    <property type="entry name" value="AidB_N"/>
    <property type="match status" value="1"/>
</dbReference>